<name>A0A7W7VW83_KITKI</name>
<accession>A0A7W7VW83</accession>
<dbReference type="SUPFAM" id="SSF51182">
    <property type="entry name" value="RmlC-like cupins"/>
    <property type="match status" value="1"/>
</dbReference>
<comment type="caution">
    <text evidence="1">The sequence shown here is derived from an EMBL/GenBank/DDBJ whole genome shotgun (WGS) entry which is preliminary data.</text>
</comment>
<dbReference type="Gene3D" id="2.60.120.10">
    <property type="entry name" value="Jelly Rolls"/>
    <property type="match status" value="1"/>
</dbReference>
<sequence>MTPSSEAGVLGHLDGLLREAPAGQSGALWRLVQEGRQLDANVIRLLPEARVAEHVEPDVDVLLHVLGGSGRLETDSGCQELVPGCTAWLPHGARRSLRAGADGLLYLTVHRRRSGLAIRSAAVEPAAVEPEGGESACLLNLVCVECGHLAPQAGARFCGQCGEQLPTAAQD</sequence>
<evidence type="ECO:0000313" key="1">
    <source>
        <dbReference type="EMBL" id="MBB4924434.1"/>
    </source>
</evidence>
<dbReference type="GO" id="GO:0051213">
    <property type="term" value="F:dioxygenase activity"/>
    <property type="evidence" value="ECO:0007669"/>
    <property type="project" value="UniProtKB-KW"/>
</dbReference>
<dbReference type="AlphaFoldDB" id="A0A7W7VW83"/>
<proteinExistence type="predicted"/>
<organism evidence="1 2">
    <name type="scientific">Kitasatospora kifunensis</name>
    <name type="common">Streptomyces kifunensis</name>
    <dbReference type="NCBI Taxonomy" id="58351"/>
    <lineage>
        <taxon>Bacteria</taxon>
        <taxon>Bacillati</taxon>
        <taxon>Actinomycetota</taxon>
        <taxon>Actinomycetes</taxon>
        <taxon>Kitasatosporales</taxon>
        <taxon>Streptomycetaceae</taxon>
        <taxon>Kitasatospora</taxon>
    </lineage>
</organism>
<dbReference type="Proteomes" id="UP000540506">
    <property type="component" value="Unassembled WGS sequence"/>
</dbReference>
<gene>
    <name evidence="1" type="ORF">FHR34_003427</name>
</gene>
<dbReference type="EMBL" id="JACHJV010000001">
    <property type="protein sequence ID" value="MBB4924434.1"/>
    <property type="molecule type" value="Genomic_DNA"/>
</dbReference>
<dbReference type="RefSeq" id="WP_312897289.1">
    <property type="nucleotide sequence ID" value="NZ_JACHJV010000001.1"/>
</dbReference>
<dbReference type="InterPro" id="IPR014710">
    <property type="entry name" value="RmlC-like_jellyroll"/>
</dbReference>
<keyword evidence="1" id="KW-0560">Oxidoreductase</keyword>
<keyword evidence="1" id="KW-0223">Dioxygenase</keyword>
<reference evidence="1 2" key="1">
    <citation type="submission" date="2020-08" db="EMBL/GenBank/DDBJ databases">
        <title>Sequencing the genomes of 1000 actinobacteria strains.</title>
        <authorList>
            <person name="Klenk H.-P."/>
        </authorList>
    </citation>
    <scope>NUCLEOTIDE SEQUENCE [LARGE SCALE GENOMIC DNA]</scope>
    <source>
        <strain evidence="1 2">DSM 41654</strain>
    </source>
</reference>
<evidence type="ECO:0000313" key="2">
    <source>
        <dbReference type="Proteomes" id="UP000540506"/>
    </source>
</evidence>
<protein>
    <submittedName>
        <fullName evidence="1">Quercetin dioxygenase-like cupin family protein</fullName>
    </submittedName>
</protein>
<dbReference type="InterPro" id="IPR011051">
    <property type="entry name" value="RmlC_Cupin_sf"/>
</dbReference>
<keyword evidence="2" id="KW-1185">Reference proteome</keyword>